<evidence type="ECO:0007829" key="11">
    <source>
        <dbReference type="PDB" id="6YNY"/>
    </source>
</evidence>
<keyword evidence="4" id="KW-0375">Hydrogen ion transport</keyword>
<dbReference type="EMDB" id="EMD-10861"/>
<reference evidence="10" key="1">
    <citation type="journal article" date="2006" name="PLoS Biol.">
        <title>Macronuclear genome sequence of the ciliate Tetrahymena thermophila, a model eukaryote.</title>
        <authorList>
            <person name="Eisen J.A."/>
            <person name="Coyne R.S."/>
            <person name="Wu M."/>
            <person name="Wu D."/>
            <person name="Thiagarajan M."/>
            <person name="Wortman J.R."/>
            <person name="Badger J.H."/>
            <person name="Ren Q."/>
            <person name="Amedeo P."/>
            <person name="Jones K.M."/>
            <person name="Tallon L.J."/>
            <person name="Delcher A.L."/>
            <person name="Salzberg S.L."/>
            <person name="Silva J.C."/>
            <person name="Haas B.J."/>
            <person name="Majoros W.H."/>
            <person name="Farzad M."/>
            <person name="Carlton J.M."/>
            <person name="Smith R.K. Jr."/>
            <person name="Garg J."/>
            <person name="Pearlman R.E."/>
            <person name="Karrer K.M."/>
            <person name="Sun L."/>
            <person name="Manning G."/>
            <person name="Elde N.C."/>
            <person name="Turkewitz A.P."/>
            <person name="Asai D.J."/>
            <person name="Wilkes D.E."/>
            <person name="Wang Y."/>
            <person name="Cai H."/>
            <person name="Collins K."/>
            <person name="Stewart B.A."/>
            <person name="Lee S.R."/>
            <person name="Wilamowska K."/>
            <person name="Weinberg Z."/>
            <person name="Ruzzo W.L."/>
            <person name="Wloga D."/>
            <person name="Gaertig J."/>
            <person name="Frankel J."/>
            <person name="Tsao C.-C."/>
            <person name="Gorovsky M.A."/>
            <person name="Keeling P.J."/>
            <person name="Waller R.F."/>
            <person name="Patron N.J."/>
            <person name="Cherry J.M."/>
            <person name="Stover N.A."/>
            <person name="Krieger C.J."/>
            <person name="del Toro C."/>
            <person name="Ryder H.F."/>
            <person name="Williamson S.C."/>
            <person name="Barbeau R.A."/>
            <person name="Hamilton E.P."/>
            <person name="Orias E."/>
        </authorList>
    </citation>
    <scope>NUCLEOTIDE SEQUENCE [LARGE SCALE GENOMIC DNA]</scope>
    <source>
        <strain evidence="10">SB210</strain>
    </source>
</reference>
<dbReference type="GO" id="GO:0016020">
    <property type="term" value="C:membrane"/>
    <property type="evidence" value="ECO:0007669"/>
    <property type="project" value="UniProtKB-SubCell"/>
</dbReference>
<dbReference type="NCBIfam" id="TIGR01145">
    <property type="entry name" value="ATP_synt_delta"/>
    <property type="match status" value="1"/>
</dbReference>
<dbReference type="Gene3D" id="1.10.520.20">
    <property type="entry name" value="N-terminal domain of the delta subunit of the F1F0-ATP synthase"/>
    <property type="match status" value="1"/>
</dbReference>
<organism evidence="9 10">
    <name type="scientific">Tetrahymena thermophila (strain SB210)</name>
    <dbReference type="NCBI Taxonomy" id="312017"/>
    <lineage>
        <taxon>Eukaryota</taxon>
        <taxon>Sar</taxon>
        <taxon>Alveolata</taxon>
        <taxon>Ciliophora</taxon>
        <taxon>Intramacronucleata</taxon>
        <taxon>Oligohymenophorea</taxon>
        <taxon>Hymenostomatida</taxon>
        <taxon>Tetrahymenina</taxon>
        <taxon>Tetrahymenidae</taxon>
        <taxon>Tetrahymena</taxon>
    </lineage>
</organism>
<dbReference type="InterPro" id="IPR000711">
    <property type="entry name" value="ATPase_OSCP/dsu"/>
</dbReference>
<dbReference type="eggNOG" id="KOG1662">
    <property type="taxonomic scope" value="Eukaryota"/>
</dbReference>
<dbReference type="AlphaFoldDB" id="I7MMI7"/>
<comment type="similarity">
    <text evidence="2">Belongs to the ATPase delta chain family.</text>
</comment>
<evidence type="ECO:0000256" key="4">
    <source>
        <dbReference type="ARBA" id="ARBA00022781"/>
    </source>
</evidence>
<keyword evidence="5" id="KW-0406">Ion transport</keyword>
<dbReference type="SMR" id="I7MMI7"/>
<dbReference type="GO" id="GO:0046933">
    <property type="term" value="F:proton-transporting ATP synthase activity, rotational mechanism"/>
    <property type="evidence" value="ECO:0007669"/>
    <property type="project" value="InterPro"/>
</dbReference>
<dbReference type="PANTHER" id="PTHR11910">
    <property type="entry name" value="ATP SYNTHASE DELTA CHAIN"/>
    <property type="match status" value="1"/>
</dbReference>
<dbReference type="InParanoid" id="I7MMI7"/>
<accession>I7MMI7</accession>
<keyword evidence="7" id="KW-0472">Membrane</keyword>
<keyword evidence="3" id="KW-0813">Transport</keyword>
<dbReference type="STRING" id="312017.I7MMI7"/>
<evidence type="ECO:0000256" key="7">
    <source>
        <dbReference type="ARBA" id="ARBA00023136"/>
    </source>
</evidence>
<evidence type="ECO:0007829" key="12">
    <source>
        <dbReference type="PDB" id="6YNZ"/>
    </source>
</evidence>
<keyword evidence="10" id="KW-1185">Reference proteome</keyword>
<evidence type="ECO:0000313" key="9">
    <source>
        <dbReference type="EMBL" id="EAS04935.2"/>
    </source>
</evidence>
<evidence type="ECO:0000256" key="3">
    <source>
        <dbReference type="ARBA" id="ARBA00022448"/>
    </source>
</evidence>
<evidence type="ECO:0000256" key="2">
    <source>
        <dbReference type="ARBA" id="ARBA00007046"/>
    </source>
</evidence>
<dbReference type="EMBL" id="GG662435">
    <property type="protein sequence ID" value="EAS04935.2"/>
    <property type="molecule type" value="Genomic_DNA"/>
</dbReference>
<keyword evidence="8" id="KW-0066">ATP synthesis</keyword>
<dbReference type="FunCoup" id="I7MMI7">
    <property type="interactions" value="344"/>
</dbReference>
<reference evidence="11 12" key="2">
    <citation type="journal article" date="2020" name="Nat. Commun.">
        <title>Type III ATP synthase is a symmetry-deviated dimer that induces membrane curvature through tetramerization.</title>
        <authorList>
            <person name="Flygaard R.K."/>
            <person name="Muhleip A."/>
            <person name="Tobiasson V."/>
            <person name="Amunts A."/>
        </authorList>
    </citation>
    <scope>STRUCTURE BY ELECTRON MICROSCOPY (2.70 ANGSTROMS)</scope>
</reference>
<dbReference type="HOGENOM" id="CLU_085114_1_1_1"/>
<keyword evidence="6" id="KW-0793">Thylakoid</keyword>
<dbReference type="PDB" id="6YNZ">
    <property type="method" value="EM"/>
    <property type="resolution" value="3.10 A"/>
    <property type="chains" value="G1/G2/G4/G5=1-219"/>
</dbReference>
<dbReference type="EMDB" id="EMD-10860"/>
<dbReference type="RefSeq" id="XP_001025180.2">
    <property type="nucleotide sequence ID" value="XM_001025180.3"/>
</dbReference>
<dbReference type="EMDB" id="EMD-10862"/>
<comment type="subcellular location">
    <subcellularLocation>
        <location evidence="1">Membrane</location>
    </subcellularLocation>
</comment>
<gene>
    <name evidence="9" type="ORF">TTHERM_00684790</name>
</gene>
<dbReference type="HAMAP" id="MF_01416">
    <property type="entry name" value="ATP_synth_delta_bact"/>
    <property type="match status" value="1"/>
</dbReference>
<dbReference type="OMA" id="MVDNIQD"/>
<dbReference type="TCDB" id="3.A.2.1.4">
    <property type="family name" value="the h+- or na+-translocating f-type, v-type and a-type atpase (f-atpase) superfamily"/>
</dbReference>
<sequence length="219" mass="24751">MQVIRKHLAQKGLFNPFLFNRFSTQQDITSVPGDKPPAIEDSIHGKYAGVLFSSASSNKSLNKVAEDMKYFNQLYKESEVFKSFLNNVSLKRNQQRDIISALGKTNFNPATNNLLETLIENKRLDSLPKIAEKYMDYYRILNKQESITIISAQELTAAEKQKVEQGLKKGNANVQFTVVYQVDPAILGGLQMYSGNNFLDCSLLSRVNKLKTEIAKISF</sequence>
<dbReference type="GeneID" id="7830710"/>
<name>I7MMI7_TETTS</name>
<evidence type="ECO:0000256" key="6">
    <source>
        <dbReference type="ARBA" id="ARBA00023078"/>
    </source>
</evidence>
<evidence type="ECO:0000256" key="1">
    <source>
        <dbReference type="ARBA" id="ARBA00004370"/>
    </source>
</evidence>
<keyword evidence="11 12" id="KW-0002">3D-structure</keyword>
<dbReference type="PDB" id="6YNY">
    <property type="method" value="EM"/>
    <property type="resolution" value="2.70 A"/>
    <property type="chains" value="G1/G2=1-219"/>
</dbReference>
<evidence type="ECO:0000256" key="5">
    <source>
        <dbReference type="ARBA" id="ARBA00023065"/>
    </source>
</evidence>
<dbReference type="OrthoDB" id="1262810at2759"/>
<dbReference type="Pfam" id="PF00213">
    <property type="entry name" value="OSCP"/>
    <property type="match status" value="1"/>
</dbReference>
<dbReference type="KEGG" id="tet:TTHERM_00684790"/>
<evidence type="ECO:0000313" key="10">
    <source>
        <dbReference type="Proteomes" id="UP000009168"/>
    </source>
</evidence>
<dbReference type="PRINTS" id="PR00125">
    <property type="entry name" value="ATPASEDELTA"/>
</dbReference>
<evidence type="ECO:0000256" key="8">
    <source>
        <dbReference type="ARBA" id="ARBA00023310"/>
    </source>
</evidence>
<dbReference type="SUPFAM" id="SSF47928">
    <property type="entry name" value="N-terminal domain of the delta subunit of the F1F0-ATP synthase"/>
    <property type="match status" value="1"/>
</dbReference>
<dbReference type="Proteomes" id="UP000009168">
    <property type="component" value="Unassembled WGS sequence"/>
</dbReference>
<dbReference type="InterPro" id="IPR026015">
    <property type="entry name" value="ATP_synth_OSCP/delta_N_sf"/>
</dbReference>
<protein>
    <submittedName>
        <fullName evidence="9">ATP synthase F1, delta subunit</fullName>
    </submittedName>
</protein>
<proteinExistence type="evidence at protein level"/>
<dbReference type="PDB" id="6YO0">
    <property type="method" value="EM"/>
    <property type="resolution" value="2.90 A"/>
    <property type="chains" value="G1=1-219"/>
</dbReference>